<proteinExistence type="predicted"/>
<dbReference type="AlphaFoldDB" id="A0A368XSA3"/>
<comment type="caution">
    <text evidence="2">The sequence shown here is derived from an EMBL/GenBank/DDBJ whole genome shotgun (WGS) entry which is preliminary data.</text>
</comment>
<keyword evidence="3" id="KW-1185">Reference proteome</keyword>
<name>A0A368XSA3_9BACI</name>
<evidence type="ECO:0008006" key="4">
    <source>
        <dbReference type="Google" id="ProtNLM"/>
    </source>
</evidence>
<dbReference type="Proteomes" id="UP000252585">
    <property type="component" value="Unassembled WGS sequence"/>
</dbReference>
<keyword evidence="1" id="KW-0812">Transmembrane</keyword>
<gene>
    <name evidence="2" type="ORF">DFR57_106243</name>
</gene>
<protein>
    <recommendedName>
        <fullName evidence="4">DUF5325 family protein</fullName>
    </recommendedName>
</protein>
<evidence type="ECO:0000313" key="3">
    <source>
        <dbReference type="Proteomes" id="UP000252585"/>
    </source>
</evidence>
<reference evidence="2 3" key="1">
    <citation type="submission" date="2018-07" db="EMBL/GenBank/DDBJ databases">
        <title>Genomic Encyclopedia of Type Strains, Phase IV (KMG-IV): sequencing the most valuable type-strain genomes for metagenomic binning, comparative biology and taxonomic classification.</title>
        <authorList>
            <person name="Goeker M."/>
        </authorList>
    </citation>
    <scope>NUCLEOTIDE SEQUENCE [LARGE SCALE GENOMIC DNA]</scope>
    <source>
        <strain evidence="2 3">DSM 27696</strain>
    </source>
</reference>
<feature type="transmembrane region" description="Helical" evidence="1">
    <location>
        <begin position="32"/>
        <end position="51"/>
    </location>
</feature>
<dbReference type="RefSeq" id="WP_114352829.1">
    <property type="nucleotide sequence ID" value="NZ_QPJJ01000006.1"/>
</dbReference>
<accession>A0A368XSA3</accession>
<feature type="transmembrane region" description="Helical" evidence="1">
    <location>
        <begin position="9"/>
        <end position="26"/>
    </location>
</feature>
<dbReference type="EMBL" id="QPJJ01000006">
    <property type="protein sequence ID" value="RCW70842.1"/>
    <property type="molecule type" value="Genomic_DNA"/>
</dbReference>
<dbReference type="OrthoDB" id="2679959at2"/>
<sequence>MKSIQISKLLLAILVIFTFSLVGVLIAFRAFILSIITLFVGFIIMGFGLVLKRRSMQNS</sequence>
<dbReference type="InterPro" id="IPR035211">
    <property type="entry name" value="DUF5325"/>
</dbReference>
<evidence type="ECO:0000313" key="2">
    <source>
        <dbReference type="EMBL" id="RCW70842.1"/>
    </source>
</evidence>
<evidence type="ECO:0000256" key="1">
    <source>
        <dbReference type="SAM" id="Phobius"/>
    </source>
</evidence>
<dbReference type="Pfam" id="PF17259">
    <property type="entry name" value="DUF5325"/>
    <property type="match status" value="1"/>
</dbReference>
<keyword evidence="1" id="KW-0472">Membrane</keyword>
<keyword evidence="1" id="KW-1133">Transmembrane helix</keyword>
<organism evidence="2 3">
    <name type="scientific">Saliterribacillus persicus</name>
    <dbReference type="NCBI Taxonomy" id="930114"/>
    <lineage>
        <taxon>Bacteria</taxon>
        <taxon>Bacillati</taxon>
        <taxon>Bacillota</taxon>
        <taxon>Bacilli</taxon>
        <taxon>Bacillales</taxon>
        <taxon>Bacillaceae</taxon>
        <taxon>Saliterribacillus</taxon>
    </lineage>
</organism>